<dbReference type="AlphaFoldDB" id="A0A3D8HAS3"/>
<dbReference type="Gene3D" id="2.60.40.3080">
    <property type="match status" value="1"/>
</dbReference>
<dbReference type="Pfam" id="PF11589">
    <property type="entry name" value="DUF3244"/>
    <property type="match status" value="1"/>
</dbReference>
<dbReference type="InterPro" id="IPR021638">
    <property type="entry name" value="DUF3244"/>
</dbReference>
<reference evidence="1 4" key="2">
    <citation type="submission" date="2020-08" db="EMBL/GenBank/DDBJ databases">
        <title>Genome public.</title>
        <authorList>
            <person name="Liu C."/>
            <person name="Sun Q."/>
        </authorList>
    </citation>
    <scope>NUCLEOTIDE SEQUENCE [LARGE SCALE GENOMIC DNA]</scope>
    <source>
        <strain evidence="1 4">426_9</strain>
    </source>
</reference>
<evidence type="ECO:0000313" key="4">
    <source>
        <dbReference type="Proteomes" id="UP000629596"/>
    </source>
</evidence>
<proteinExistence type="predicted"/>
<dbReference type="EMBL" id="JACRTI010000058">
    <property type="protein sequence ID" value="MBC8603429.1"/>
    <property type="molecule type" value="Genomic_DNA"/>
</dbReference>
<accession>A0A3D8HAS3</accession>
<sequence length="120" mass="13232">MKHLISTLFLIVCGIFCTQFVFCDTIPTKGKWSEEDIRSFIPAPPTASIEGKVLTINFVTPLTDLTVKVTNNETGQVVYEECISVSTPQSHSVVLNADNGNYTLSFTHVLGYLTGEFVIK</sequence>
<name>A0A3D8HAS3_9BACT</name>
<protein>
    <submittedName>
        <fullName evidence="2">DUF3244 domain-containing protein</fullName>
    </submittedName>
</protein>
<keyword evidence="4" id="KW-1185">Reference proteome</keyword>
<evidence type="ECO:0000313" key="3">
    <source>
        <dbReference type="Proteomes" id="UP000256321"/>
    </source>
</evidence>
<gene>
    <name evidence="2" type="ORF">DWU89_17490</name>
    <name evidence="1" type="ORF">H8784_17085</name>
</gene>
<dbReference type="Proteomes" id="UP000256321">
    <property type="component" value="Unassembled WGS sequence"/>
</dbReference>
<organism evidence="2 3">
    <name type="scientific">Parabacteroides acidifaciens</name>
    <dbReference type="NCBI Taxonomy" id="2290935"/>
    <lineage>
        <taxon>Bacteria</taxon>
        <taxon>Pseudomonadati</taxon>
        <taxon>Bacteroidota</taxon>
        <taxon>Bacteroidia</taxon>
        <taxon>Bacteroidales</taxon>
        <taxon>Tannerellaceae</taxon>
        <taxon>Parabacteroides</taxon>
    </lineage>
</organism>
<dbReference type="RefSeq" id="WP_115500918.1">
    <property type="nucleotide sequence ID" value="NZ_JACRTI010000058.1"/>
</dbReference>
<reference evidence="2 3" key="1">
    <citation type="submission" date="2018-07" db="EMBL/GenBank/DDBJ databases">
        <title>Parabacteroides acidifaciens nov. sp., isolated from human feces.</title>
        <authorList>
            <person name="Wang Y.J."/>
        </authorList>
    </citation>
    <scope>NUCLEOTIDE SEQUENCE [LARGE SCALE GENOMIC DNA]</scope>
    <source>
        <strain evidence="2 3">426-9</strain>
    </source>
</reference>
<evidence type="ECO:0000313" key="1">
    <source>
        <dbReference type="EMBL" id="MBC8603429.1"/>
    </source>
</evidence>
<comment type="caution">
    <text evidence="2">The sequence shown here is derived from an EMBL/GenBank/DDBJ whole genome shotgun (WGS) entry which is preliminary data.</text>
</comment>
<dbReference type="Proteomes" id="UP000629596">
    <property type="component" value="Unassembled WGS sequence"/>
</dbReference>
<evidence type="ECO:0000313" key="2">
    <source>
        <dbReference type="EMBL" id="RDU47840.1"/>
    </source>
</evidence>
<dbReference type="EMBL" id="QREV01000058">
    <property type="protein sequence ID" value="RDU47840.1"/>
    <property type="molecule type" value="Genomic_DNA"/>
</dbReference>